<evidence type="ECO:0000256" key="5">
    <source>
        <dbReference type="ARBA" id="ARBA00023239"/>
    </source>
</evidence>
<name>A0ABW3L4Y7_9BACI</name>
<dbReference type="PANTHER" id="PTHR43277">
    <property type="entry name" value="ARGININE DECARBOXYLASE"/>
    <property type="match status" value="1"/>
</dbReference>
<dbReference type="CDD" id="cd00615">
    <property type="entry name" value="Orn_deC_like"/>
    <property type="match status" value="1"/>
</dbReference>
<dbReference type="PANTHER" id="PTHR43277:SF3">
    <property type="entry name" value="DECARBOXYLASE, PUTATIVE-RELATED"/>
    <property type="match status" value="1"/>
</dbReference>
<feature type="domain" description="Orn/Lys/Arg decarboxylases family 1 pyridoxal-P attachment site" evidence="6">
    <location>
        <begin position="13"/>
        <end position="318"/>
    </location>
</feature>
<organism evidence="8 9">
    <name type="scientific">Thalassobacillus hwangdonensis</name>
    <dbReference type="NCBI Taxonomy" id="546108"/>
    <lineage>
        <taxon>Bacteria</taxon>
        <taxon>Bacillati</taxon>
        <taxon>Bacillota</taxon>
        <taxon>Bacilli</taxon>
        <taxon>Bacillales</taxon>
        <taxon>Bacillaceae</taxon>
        <taxon>Thalassobacillus</taxon>
    </lineage>
</organism>
<reference evidence="9" key="1">
    <citation type="journal article" date="2019" name="Int. J. Syst. Evol. Microbiol.">
        <title>The Global Catalogue of Microorganisms (GCM) 10K type strain sequencing project: providing services to taxonomists for standard genome sequencing and annotation.</title>
        <authorList>
            <consortium name="The Broad Institute Genomics Platform"/>
            <consortium name="The Broad Institute Genome Sequencing Center for Infectious Disease"/>
            <person name="Wu L."/>
            <person name="Ma J."/>
        </authorList>
    </citation>
    <scope>NUCLEOTIDE SEQUENCE [LARGE SCALE GENOMIC DNA]</scope>
    <source>
        <strain evidence="9">CCUG 56607</strain>
    </source>
</reference>
<feature type="domain" description="Orn/Lys/Arg decarboxylase C-terminal" evidence="7">
    <location>
        <begin position="367"/>
        <end position="451"/>
    </location>
</feature>
<comment type="caution">
    <text evidence="8">The sequence shown here is derived from an EMBL/GenBank/DDBJ whole genome shotgun (WGS) entry which is preliminary data.</text>
</comment>
<dbReference type="Pfam" id="PF03711">
    <property type="entry name" value="OKR_DC_1_C"/>
    <property type="match status" value="1"/>
</dbReference>
<dbReference type="InterPro" id="IPR036633">
    <property type="entry name" value="Prn/Lys/Arg_de-COase_C_sf"/>
</dbReference>
<evidence type="ECO:0000256" key="1">
    <source>
        <dbReference type="ARBA" id="ARBA00001933"/>
    </source>
</evidence>
<evidence type="ECO:0000313" key="9">
    <source>
        <dbReference type="Proteomes" id="UP001596990"/>
    </source>
</evidence>
<comment type="cofactor">
    <cofactor evidence="1">
        <name>pyridoxal 5'-phosphate</name>
        <dbReference type="ChEBI" id="CHEBI:597326"/>
    </cofactor>
</comment>
<dbReference type="EMBL" id="JBHTKL010000007">
    <property type="protein sequence ID" value="MFD1021121.1"/>
    <property type="molecule type" value="Genomic_DNA"/>
</dbReference>
<dbReference type="GO" id="GO:0008483">
    <property type="term" value="F:transaminase activity"/>
    <property type="evidence" value="ECO:0007669"/>
    <property type="project" value="UniProtKB-KW"/>
</dbReference>
<sequence>MKNGDLNMDQNQTPLYDALHTFKERKLDSFHVPGHKHGRVFPQKAQKDFQSILQLDVTEITGMDDLHAPEGIIERSEALASAYFGSNRTHFLINGTTAGNLAMILAVCSPGDRVLVQRNSHKSIMHGLELAGAKPVFLAPKFEADTGRYSGIDAVVVERALNSYPDVKAVILTHPDYFGRAFDLTKIVKTAHSKDVPVLVDEAHGVHFHLGSPFPAPALEQGADVVVQSAHKMAPAMTMASLLHIRSDLVDQENLQHFLQVVQSSSPSYPLMASLDLARHFLATLSKEKMQSVMERIVDIRECLTVSKFWKVNPITPNDDPLKITLEAKEGKTGFQLAGALESAGIYPELATTKQVLLILGLGDVIDVKKLVQQVKHANDQLKISPMHDTINDSVTFPELQELKLSYMEMKEKQATFVEWDEAVGSVAAKAVVPYPPGIPLILKGEEITPFHIEHVKALLHQGATFQNNRIHKGISTFL</sequence>
<keyword evidence="4" id="KW-0663">Pyridoxal phosphate</keyword>
<proteinExistence type="inferred from homology"/>
<evidence type="ECO:0000259" key="7">
    <source>
        <dbReference type="Pfam" id="PF03711"/>
    </source>
</evidence>
<keyword evidence="8" id="KW-0032">Aminotransferase</keyword>
<evidence type="ECO:0000256" key="2">
    <source>
        <dbReference type="ARBA" id="ARBA00010671"/>
    </source>
</evidence>
<keyword evidence="5" id="KW-0456">Lyase</keyword>
<keyword evidence="8" id="KW-0808">Transferase</keyword>
<keyword evidence="9" id="KW-1185">Reference proteome</keyword>
<dbReference type="InterPro" id="IPR008286">
    <property type="entry name" value="Prn/Lys/Arg_de-COase_C"/>
</dbReference>
<evidence type="ECO:0000256" key="4">
    <source>
        <dbReference type="ARBA" id="ARBA00022898"/>
    </source>
</evidence>
<evidence type="ECO:0000259" key="6">
    <source>
        <dbReference type="Pfam" id="PF01276"/>
    </source>
</evidence>
<evidence type="ECO:0000313" key="8">
    <source>
        <dbReference type="EMBL" id="MFD1021121.1"/>
    </source>
</evidence>
<dbReference type="InterPro" id="IPR015424">
    <property type="entry name" value="PyrdxlP-dep_Trfase"/>
</dbReference>
<accession>A0ABW3L4Y7</accession>
<dbReference type="Gene3D" id="3.40.640.10">
    <property type="entry name" value="Type I PLP-dependent aspartate aminotransferase-like (Major domain)"/>
    <property type="match status" value="1"/>
</dbReference>
<evidence type="ECO:0000256" key="3">
    <source>
        <dbReference type="ARBA" id="ARBA00022793"/>
    </source>
</evidence>
<dbReference type="InterPro" id="IPR015421">
    <property type="entry name" value="PyrdxlP-dep_Trfase_major"/>
</dbReference>
<gene>
    <name evidence="8" type="ORF">ACFQ2J_18175</name>
</gene>
<comment type="similarity">
    <text evidence="2">Belongs to the Orn/Lys/Arg decarboxylase class-I family.</text>
</comment>
<dbReference type="Pfam" id="PF01276">
    <property type="entry name" value="OKR_DC_1"/>
    <property type="match status" value="1"/>
</dbReference>
<dbReference type="SUPFAM" id="SSF53383">
    <property type="entry name" value="PLP-dependent transferases"/>
    <property type="match status" value="1"/>
</dbReference>
<protein>
    <submittedName>
        <fullName evidence="8">Aminotransferase class I/II-fold pyridoxal phosphate-dependent enzyme</fullName>
    </submittedName>
</protein>
<dbReference type="SUPFAM" id="SSF55904">
    <property type="entry name" value="Ornithine decarboxylase C-terminal domain"/>
    <property type="match status" value="1"/>
</dbReference>
<dbReference type="Proteomes" id="UP001596990">
    <property type="component" value="Unassembled WGS sequence"/>
</dbReference>
<dbReference type="InterPro" id="IPR052357">
    <property type="entry name" value="Orn_Lys_Arg_decarboxylase-I"/>
</dbReference>
<keyword evidence="3" id="KW-0210">Decarboxylase</keyword>
<dbReference type="Gene3D" id="3.90.105.10">
    <property type="entry name" value="Molybdopterin biosynthesis moea protein, domain 2"/>
    <property type="match status" value="1"/>
</dbReference>
<dbReference type="InterPro" id="IPR000310">
    <property type="entry name" value="Orn/Lys/Arg_deCO2ase_major_dom"/>
</dbReference>